<feature type="region of interest" description="Disordered" evidence="2">
    <location>
        <begin position="1"/>
        <end position="20"/>
    </location>
</feature>
<dbReference type="PANTHER" id="PTHR12419:SF10">
    <property type="entry name" value="DEUBIQUITINASE OTUD6B"/>
    <property type="match status" value="1"/>
</dbReference>
<name>A0A6A2YIM2_HIBSY</name>
<dbReference type="Gene3D" id="3.90.70.80">
    <property type="match status" value="1"/>
</dbReference>
<evidence type="ECO:0000256" key="1">
    <source>
        <dbReference type="ARBA" id="ARBA00010407"/>
    </source>
</evidence>
<feature type="domain" description="OTU" evidence="3">
    <location>
        <begin position="80"/>
        <end position="214"/>
    </location>
</feature>
<evidence type="ECO:0000313" key="4">
    <source>
        <dbReference type="EMBL" id="KAE8676467.1"/>
    </source>
</evidence>
<dbReference type="GO" id="GO:0016579">
    <property type="term" value="P:protein deubiquitination"/>
    <property type="evidence" value="ECO:0007669"/>
    <property type="project" value="TreeGrafter"/>
</dbReference>
<dbReference type="SUPFAM" id="SSF54001">
    <property type="entry name" value="Cysteine proteinases"/>
    <property type="match status" value="1"/>
</dbReference>
<dbReference type="InterPro" id="IPR050704">
    <property type="entry name" value="Peptidase_C85-like"/>
</dbReference>
<evidence type="ECO:0000313" key="5">
    <source>
        <dbReference type="Proteomes" id="UP000436088"/>
    </source>
</evidence>
<protein>
    <submittedName>
        <fullName evidence="4">Glutaredoxin-C11</fullName>
    </submittedName>
</protein>
<evidence type="ECO:0000259" key="3">
    <source>
        <dbReference type="PROSITE" id="PS50802"/>
    </source>
</evidence>
<sequence>MKKEAAKGSKAEQKAKKNNIDNTVKAIAGVFVTSQQDHPKPSKGAKRREKRTQQEAARKQRIQDEQSNIMDTASTELLKISWSHLSGGSSSYTYQELREMAAAYMRKHESDFLPFFLWENTIEGDSDDSLAERFENYCKEVESTAAWGVQLELVALTHCLRKQIRIFSGSFLMWRWEKEYKSDRGSSLSEGTLRLSYHKHVFGLGGHYNSVIQDLSR</sequence>
<evidence type="ECO:0000256" key="2">
    <source>
        <dbReference type="SAM" id="MobiDB-lite"/>
    </source>
</evidence>
<comment type="similarity">
    <text evidence="1">Belongs to the peptidase C85 family.</text>
</comment>
<dbReference type="EMBL" id="VEPZ02001380">
    <property type="protein sequence ID" value="KAE8676467.1"/>
    <property type="molecule type" value="Genomic_DNA"/>
</dbReference>
<gene>
    <name evidence="4" type="ORF">F3Y22_tig00111594pilonHSYRG00054</name>
</gene>
<dbReference type="PANTHER" id="PTHR12419">
    <property type="entry name" value="OTU DOMAIN CONTAINING PROTEIN"/>
    <property type="match status" value="1"/>
</dbReference>
<comment type="caution">
    <text evidence="4">The sequence shown here is derived from an EMBL/GenBank/DDBJ whole genome shotgun (WGS) entry which is preliminary data.</text>
</comment>
<reference evidence="4" key="1">
    <citation type="submission" date="2019-09" db="EMBL/GenBank/DDBJ databases">
        <title>Draft genome information of white flower Hibiscus syriacus.</title>
        <authorList>
            <person name="Kim Y.-M."/>
        </authorList>
    </citation>
    <scope>NUCLEOTIDE SEQUENCE [LARGE SCALE GENOMIC DNA]</scope>
    <source>
        <strain evidence="4">YM2019G1</strain>
    </source>
</reference>
<keyword evidence="5" id="KW-1185">Reference proteome</keyword>
<feature type="region of interest" description="Disordered" evidence="2">
    <location>
        <begin position="29"/>
        <end position="68"/>
    </location>
</feature>
<organism evidence="4 5">
    <name type="scientific">Hibiscus syriacus</name>
    <name type="common">Rose of Sharon</name>
    <dbReference type="NCBI Taxonomy" id="106335"/>
    <lineage>
        <taxon>Eukaryota</taxon>
        <taxon>Viridiplantae</taxon>
        <taxon>Streptophyta</taxon>
        <taxon>Embryophyta</taxon>
        <taxon>Tracheophyta</taxon>
        <taxon>Spermatophyta</taxon>
        <taxon>Magnoliopsida</taxon>
        <taxon>eudicotyledons</taxon>
        <taxon>Gunneridae</taxon>
        <taxon>Pentapetalae</taxon>
        <taxon>rosids</taxon>
        <taxon>malvids</taxon>
        <taxon>Malvales</taxon>
        <taxon>Malvaceae</taxon>
        <taxon>Malvoideae</taxon>
        <taxon>Hibiscus</taxon>
    </lineage>
</organism>
<dbReference type="Proteomes" id="UP000436088">
    <property type="component" value="Unassembled WGS sequence"/>
</dbReference>
<feature type="compositionally biased region" description="Basic and acidic residues" evidence="2">
    <location>
        <begin position="51"/>
        <end position="64"/>
    </location>
</feature>
<dbReference type="GO" id="GO:0004843">
    <property type="term" value="F:cysteine-type deubiquitinase activity"/>
    <property type="evidence" value="ECO:0007669"/>
    <property type="project" value="TreeGrafter"/>
</dbReference>
<dbReference type="Pfam" id="PF02338">
    <property type="entry name" value="OTU"/>
    <property type="match status" value="1"/>
</dbReference>
<proteinExistence type="inferred from homology"/>
<dbReference type="PROSITE" id="PS50802">
    <property type="entry name" value="OTU"/>
    <property type="match status" value="1"/>
</dbReference>
<feature type="compositionally biased region" description="Basic and acidic residues" evidence="2">
    <location>
        <begin position="1"/>
        <end position="19"/>
    </location>
</feature>
<dbReference type="InterPro" id="IPR038765">
    <property type="entry name" value="Papain-like_cys_pep_sf"/>
</dbReference>
<dbReference type="AlphaFoldDB" id="A0A6A2YIM2"/>
<feature type="compositionally biased region" description="Basic residues" evidence="2">
    <location>
        <begin position="41"/>
        <end position="50"/>
    </location>
</feature>
<accession>A0A6A2YIM2</accession>
<dbReference type="InterPro" id="IPR003323">
    <property type="entry name" value="OTU_dom"/>
</dbReference>